<comment type="caution">
    <text evidence="2">The sequence shown here is derived from an EMBL/GenBank/DDBJ whole genome shotgun (WGS) entry which is preliminary data.</text>
</comment>
<evidence type="ECO:0000313" key="3">
    <source>
        <dbReference type="Proteomes" id="UP000070174"/>
    </source>
</evidence>
<evidence type="ECO:0000256" key="1">
    <source>
        <dbReference type="SAM" id="MobiDB-lite"/>
    </source>
</evidence>
<protein>
    <submittedName>
        <fullName evidence="2">Uncharacterized protein</fullName>
    </submittedName>
</protein>
<dbReference type="EMBL" id="LRQE01000039">
    <property type="protein sequence ID" value="KXA28946.1"/>
    <property type="molecule type" value="Genomic_DNA"/>
</dbReference>
<name>A0A133PK67_9FIRM</name>
<evidence type="ECO:0000313" key="2">
    <source>
        <dbReference type="EMBL" id="KXA28946.1"/>
    </source>
</evidence>
<dbReference type="Proteomes" id="UP000070174">
    <property type="component" value="Unassembled WGS sequence"/>
</dbReference>
<gene>
    <name evidence="2" type="ORF">HMPREF3229_01578</name>
</gene>
<feature type="region of interest" description="Disordered" evidence="1">
    <location>
        <begin position="140"/>
        <end position="177"/>
    </location>
</feature>
<dbReference type="PATRIC" id="fig|54005.3.peg.1540"/>
<organism evidence="2">
    <name type="scientific">Peptoniphilus harei</name>
    <dbReference type="NCBI Taxonomy" id="54005"/>
    <lineage>
        <taxon>Bacteria</taxon>
        <taxon>Bacillati</taxon>
        <taxon>Bacillota</taxon>
        <taxon>Tissierellia</taxon>
        <taxon>Tissierellales</taxon>
        <taxon>Peptoniphilaceae</taxon>
        <taxon>Peptoniphilus</taxon>
    </lineage>
</organism>
<dbReference type="AlphaFoldDB" id="A0A133PK67"/>
<feature type="compositionally biased region" description="Basic and acidic residues" evidence="1">
    <location>
        <begin position="144"/>
        <end position="160"/>
    </location>
</feature>
<accession>A0A133PK67</accession>
<proteinExistence type="predicted"/>
<reference evidence="2 3" key="1">
    <citation type="submission" date="2016-01" db="EMBL/GenBank/DDBJ databases">
        <authorList>
            <person name="Oliw E.H."/>
        </authorList>
    </citation>
    <scope>NUCLEOTIDE SEQUENCE [LARGE SCALE GENOMIC DNA]</scope>
    <source>
        <strain evidence="2 3">CMW7756A</strain>
    </source>
</reference>
<sequence>MVISMASQGWIAVDRKIFDNLIWKNDDPFDRRSAWIDLLLLVNHADNKVLINGKVETVKRGQRITSILFLAQRWRWSRTKTKAFLKMLDSEGMIRLDVQAKKKTIITITNYSKYQDIQNKKRSQKKDMKKDIPEPLQLQACSETEYKEKDNRKTTERQQKDINNNDNNDNNDKDDDIKKRLNKINNLVDKKVSSSQIKKFLKSNSLDDLDKLVGKIKESEYLKKNIDFNKLGKKFLKKVFDDEYRTYEEVNKNTFKNFEQITDDYTSDELEDMAMRKQKEGFKRLGVEI</sequence>